<evidence type="ECO:0000313" key="1">
    <source>
        <dbReference type="EMBL" id="MDL5377573.1"/>
    </source>
</evidence>
<evidence type="ECO:0008006" key="3">
    <source>
        <dbReference type="Google" id="ProtNLM"/>
    </source>
</evidence>
<evidence type="ECO:0000313" key="2">
    <source>
        <dbReference type="Proteomes" id="UP001230807"/>
    </source>
</evidence>
<dbReference type="Proteomes" id="UP001230807">
    <property type="component" value="Unassembled WGS sequence"/>
</dbReference>
<reference evidence="1 2" key="1">
    <citation type="submission" date="2023-06" db="EMBL/GenBank/DDBJ databases">
        <title>Influencing factors and mechanism of Cr(VI) reduction by facultative anaerobic Exiguobacterium sp. PY14.</title>
        <authorList>
            <person name="Zou L."/>
        </authorList>
    </citation>
    <scope>NUCLEOTIDE SEQUENCE [LARGE SCALE GENOMIC DNA]</scope>
    <source>
        <strain evidence="1 2">PY14</strain>
    </source>
</reference>
<dbReference type="RefSeq" id="WP_021065238.1">
    <property type="nucleotide sequence ID" value="NZ_CP183077.1"/>
</dbReference>
<proteinExistence type="predicted"/>
<sequence length="94" mass="11327">MEQVAYNRSYDEHGDLINSVYRAFQDRCQELPDETRTKRRLRHLIFLTIKEHTTSHAERFVLYHFFSDFFKAVESDDQAALAVLKQIIRDEKNY</sequence>
<dbReference type="EMBL" id="JASWER010000008">
    <property type="protein sequence ID" value="MDL5377573.1"/>
    <property type="molecule type" value="Genomic_DNA"/>
</dbReference>
<accession>A0ABT7MQV1</accession>
<name>A0ABT7MQV1_9BACL</name>
<keyword evidence="2" id="KW-1185">Reference proteome</keyword>
<organism evidence="1 2">
    <name type="scientific">Exiguobacterium mexicanum</name>
    <dbReference type="NCBI Taxonomy" id="340146"/>
    <lineage>
        <taxon>Bacteria</taxon>
        <taxon>Bacillati</taxon>
        <taxon>Bacillota</taxon>
        <taxon>Bacilli</taxon>
        <taxon>Bacillales</taxon>
        <taxon>Bacillales Family XII. Incertae Sedis</taxon>
        <taxon>Exiguobacterium</taxon>
    </lineage>
</organism>
<comment type="caution">
    <text evidence="1">The sequence shown here is derived from an EMBL/GenBank/DDBJ whole genome shotgun (WGS) entry which is preliminary data.</text>
</comment>
<gene>
    <name evidence="1" type="ORF">QR695_11210</name>
</gene>
<protein>
    <recommendedName>
        <fullName evidence="3">Hemerythrin</fullName>
    </recommendedName>
</protein>